<dbReference type="OrthoDB" id="3667834at2"/>
<dbReference type="InterPro" id="IPR029032">
    <property type="entry name" value="AhpD-like"/>
</dbReference>
<dbReference type="InterPro" id="IPR010195">
    <property type="entry name" value="Uncharacterised_peroxidase-rel"/>
</dbReference>
<organism evidence="2 3">
    <name type="scientific">Corynebacterium yudongzhengii</name>
    <dbReference type="NCBI Taxonomy" id="2080740"/>
    <lineage>
        <taxon>Bacteria</taxon>
        <taxon>Bacillati</taxon>
        <taxon>Actinomycetota</taxon>
        <taxon>Actinomycetes</taxon>
        <taxon>Mycobacteriales</taxon>
        <taxon>Corynebacteriaceae</taxon>
        <taxon>Corynebacterium</taxon>
    </lineage>
</organism>
<dbReference type="Proteomes" id="UP000244989">
    <property type="component" value="Unassembled WGS sequence"/>
</dbReference>
<evidence type="ECO:0000313" key="3">
    <source>
        <dbReference type="Proteomes" id="UP000244989"/>
    </source>
</evidence>
<gene>
    <name evidence="2" type="ORF">DF222_02000</name>
</gene>
<dbReference type="KEGG" id="cyz:C3B44_09270"/>
<evidence type="ECO:0000313" key="2">
    <source>
        <dbReference type="EMBL" id="PWC02427.1"/>
    </source>
</evidence>
<dbReference type="PANTHER" id="PTHR35446:SF2">
    <property type="entry name" value="CARBOXYMUCONOLACTONE DECARBOXYLASE-LIKE DOMAIN-CONTAINING PROTEIN"/>
    <property type="match status" value="1"/>
</dbReference>
<keyword evidence="2" id="KW-0560">Oxidoreductase</keyword>
<dbReference type="NCBIfam" id="TIGR01926">
    <property type="entry name" value="peroxid_rel"/>
    <property type="match status" value="1"/>
</dbReference>
<dbReference type="AlphaFoldDB" id="A0A2U1T8U2"/>
<dbReference type="NCBIfam" id="TIGR04030">
    <property type="entry name" value="perox_Avi_7169"/>
    <property type="match status" value="1"/>
</dbReference>
<dbReference type="InterPro" id="IPR004675">
    <property type="entry name" value="AhpD_core"/>
</dbReference>
<dbReference type="InterPro" id="IPR023923">
    <property type="entry name" value="AhpD_Avi7169"/>
</dbReference>
<dbReference type="RefSeq" id="WP_108432127.1">
    <property type="nucleotide sequence ID" value="NZ_CP026947.1"/>
</dbReference>
<dbReference type="InterPro" id="IPR003779">
    <property type="entry name" value="CMD-like"/>
</dbReference>
<dbReference type="SUPFAM" id="SSF69118">
    <property type="entry name" value="AhpD-like"/>
    <property type="match status" value="2"/>
</dbReference>
<sequence>MTDIIDFLTANSATEVRAQRPQARDNAQYSFEALFESDNALPESFAVAARIAKLHGVAEDFYADLAADETVDDEARLQAAFEFTDLLVARPADAQPADVEKLGRHFDATETVTLAQTIACVAFQLRVIHGLNVVAGTADAVEAERIGPAHTARKRFSTETLGWRPWVTPLKKSELTDVHRDALIKPERENMPYFRLLVRNPEALKARTLTDLDIFYNTNGGLSRAEREISATLASRFNACPYCASVHQRRAKEEGADPKLLDELIAHGVDIDFGSSRLNTMRDAAIALTRTPVEFGAYHVEALRGEDFGDLELLDFISAVAFFNWANRLMLSLGEATY</sequence>
<dbReference type="EMBL" id="QEEZ01000003">
    <property type="protein sequence ID" value="PWC02427.1"/>
    <property type="molecule type" value="Genomic_DNA"/>
</dbReference>
<feature type="domain" description="Carboxymuconolactone decarboxylase-like" evidence="1">
    <location>
        <begin position="201"/>
        <end position="276"/>
    </location>
</feature>
<comment type="caution">
    <text evidence="2">The sequence shown here is derived from an EMBL/GenBank/DDBJ whole genome shotgun (WGS) entry which is preliminary data.</text>
</comment>
<dbReference type="GO" id="GO:0051920">
    <property type="term" value="F:peroxiredoxin activity"/>
    <property type="evidence" value="ECO:0007669"/>
    <property type="project" value="InterPro"/>
</dbReference>
<dbReference type="Gene3D" id="1.20.1290.10">
    <property type="entry name" value="AhpD-like"/>
    <property type="match status" value="2"/>
</dbReference>
<dbReference type="PANTHER" id="PTHR35446">
    <property type="entry name" value="SI:CH211-175M2.5"/>
    <property type="match status" value="1"/>
</dbReference>
<reference evidence="3" key="1">
    <citation type="submission" date="2018-04" db="EMBL/GenBank/DDBJ databases">
        <authorList>
            <person name="Liu S."/>
            <person name="Wang Z."/>
            <person name="Li J."/>
        </authorList>
    </citation>
    <scope>NUCLEOTIDE SEQUENCE [LARGE SCALE GENOMIC DNA]</scope>
    <source>
        <strain evidence="3">2189</strain>
    </source>
</reference>
<proteinExistence type="predicted"/>
<protein>
    <submittedName>
        <fullName evidence="2">Alkylhydroperoxidase domain protein</fullName>
    </submittedName>
</protein>
<keyword evidence="2" id="KW-0575">Peroxidase</keyword>
<dbReference type="NCBIfam" id="TIGR00778">
    <property type="entry name" value="ahpD_dom"/>
    <property type="match status" value="1"/>
</dbReference>
<accession>A0A2U1T8U2</accession>
<dbReference type="Pfam" id="PF02627">
    <property type="entry name" value="CMD"/>
    <property type="match status" value="1"/>
</dbReference>
<name>A0A2U1T8U2_9CORY</name>
<keyword evidence="3" id="KW-1185">Reference proteome</keyword>
<evidence type="ECO:0000259" key="1">
    <source>
        <dbReference type="Pfam" id="PF02627"/>
    </source>
</evidence>